<evidence type="ECO:0000256" key="1">
    <source>
        <dbReference type="SAM" id="MobiDB-lite"/>
    </source>
</evidence>
<keyword evidence="3" id="KW-1185">Reference proteome</keyword>
<dbReference type="AlphaFoldDB" id="A0A502FKX0"/>
<sequence length="96" mass="10154">MSDTIELLSTIGQDASLRHASAEELAPILEQANASEALKAAVAAGNSSLLSEELGNKPRFEPQIVHSPGHEDEESDQGDADSSQPSEPDNDTLSKR</sequence>
<comment type="caution">
    <text evidence="2">The sequence shown here is derived from an EMBL/GenBank/DDBJ whole genome shotgun (WGS) entry which is preliminary data.</text>
</comment>
<accession>A0A502FKX0</accession>
<dbReference type="Proteomes" id="UP000319486">
    <property type="component" value="Unassembled WGS sequence"/>
</dbReference>
<dbReference type="OrthoDB" id="5959647at2"/>
<dbReference type="EMBL" id="RCZO01000006">
    <property type="protein sequence ID" value="TPG08184.1"/>
    <property type="molecule type" value="Genomic_DNA"/>
</dbReference>
<name>A0A502FKX0_9GAMM</name>
<organism evidence="2 3">
    <name type="scientific">Rhodanobacter glycinis</name>
    <dbReference type="NCBI Taxonomy" id="582702"/>
    <lineage>
        <taxon>Bacteria</taxon>
        <taxon>Pseudomonadati</taxon>
        <taxon>Pseudomonadota</taxon>
        <taxon>Gammaproteobacteria</taxon>
        <taxon>Lysobacterales</taxon>
        <taxon>Rhodanobacteraceae</taxon>
        <taxon>Rhodanobacter</taxon>
    </lineage>
</organism>
<protein>
    <submittedName>
        <fullName evidence="2">Uncharacterized protein</fullName>
    </submittedName>
</protein>
<dbReference type="RefSeq" id="WP_140652598.1">
    <property type="nucleotide sequence ID" value="NZ_RCZB01000001.1"/>
</dbReference>
<proteinExistence type="predicted"/>
<evidence type="ECO:0000313" key="3">
    <source>
        <dbReference type="Proteomes" id="UP000319486"/>
    </source>
</evidence>
<evidence type="ECO:0000313" key="2">
    <source>
        <dbReference type="EMBL" id="TPG08184.1"/>
    </source>
</evidence>
<reference evidence="2 3" key="1">
    <citation type="journal article" date="2019" name="Environ. Microbiol.">
        <title>Species interactions and distinct microbial communities in high Arctic permafrost affected cryosols are associated with the CH4 and CO2 gas fluxes.</title>
        <authorList>
            <person name="Altshuler I."/>
            <person name="Hamel J."/>
            <person name="Turney S."/>
            <person name="Magnuson E."/>
            <person name="Levesque R."/>
            <person name="Greer C."/>
            <person name="Whyte L.G."/>
        </authorList>
    </citation>
    <scope>NUCLEOTIDE SEQUENCE [LARGE SCALE GENOMIC DNA]</scope>
    <source>
        <strain evidence="2 3">S13Y</strain>
    </source>
</reference>
<gene>
    <name evidence="2" type="ORF">EAH88_11045</name>
</gene>
<feature type="region of interest" description="Disordered" evidence="1">
    <location>
        <begin position="53"/>
        <end position="96"/>
    </location>
</feature>